<evidence type="ECO:0000313" key="3">
    <source>
        <dbReference type="EMBL" id="OQP65681.1"/>
    </source>
</evidence>
<name>A0A1V9G4W8_9BACT</name>
<dbReference type="InterPro" id="IPR000601">
    <property type="entry name" value="PKD_dom"/>
</dbReference>
<evidence type="ECO:0000259" key="2">
    <source>
        <dbReference type="PROSITE" id="PS50093"/>
    </source>
</evidence>
<organism evidence="3 4">
    <name type="scientific">Niastella populi</name>
    <dbReference type="NCBI Taxonomy" id="550983"/>
    <lineage>
        <taxon>Bacteria</taxon>
        <taxon>Pseudomonadati</taxon>
        <taxon>Bacteroidota</taxon>
        <taxon>Chitinophagia</taxon>
        <taxon>Chitinophagales</taxon>
        <taxon>Chitinophagaceae</taxon>
        <taxon>Niastella</taxon>
    </lineage>
</organism>
<dbReference type="InterPro" id="IPR013783">
    <property type="entry name" value="Ig-like_fold"/>
</dbReference>
<sequence>MLMRFPGLALLILLCTRLTAQNCTTLGQTPGTAFPVCGLQTFTQSNVPICQSHILSVPGCENDGAAYADKNPFWYRFTCYQTGTLGFLITPNDMGDDYDWMLYDITGRNAEEVFTNKSLIVTGNWAGTFGATGASASGVNHIQCASDPAQNLNSFSAMPTIQQGHQYLLLISHFTNSQSGYKLSFGGGTGVITDPLQPGIKNGWAGCGGVTVTLVMNKKIKCNSLAGNGSDFTLSSTAASIVAATGVGCSNSFDMDTIVLTMSNALPPGGYTVSVKNGSDGNTLLDHCNNSVPVGNNFAFVVTPVQPTPMDSIKPVGCAPDKLELVFSRPINCNSIAANGSDFRVTGSTPITVTGASGNCVNGATTSIVVQLSAPIQSAGNYQIVLQPGTDGNTIIDECGQQTPAGAALPFATADTVNAGFTYQLHYGCKADTLHFAHPGANSVNQWNWDFDGIGNSTLQNPTWIFTKFGPKLIKLTVSNGVCKDSIATTVLLDNELKANFKFPEILCPEDKAVFTDSSIGKIVSWNWDFGNGNYSSLQNPLPETYPIVTSGRSKMYTIRLIVQNNLNCHDTVAHQMKVVNSCFIAVPNGFTPNGDGKNDFLYPLNAWKAINLEFFIYNRYGQVVFRTTDWTRQWDGRINGQLQSTGVYVWMLRYTLIDTGEKVFKRGTTVLIR</sequence>
<feature type="signal peptide" evidence="1">
    <location>
        <begin position="1"/>
        <end position="20"/>
    </location>
</feature>
<evidence type="ECO:0000256" key="1">
    <source>
        <dbReference type="SAM" id="SignalP"/>
    </source>
</evidence>
<dbReference type="InterPro" id="IPR022409">
    <property type="entry name" value="PKD/Chitinase_dom"/>
</dbReference>
<dbReference type="Pfam" id="PF13585">
    <property type="entry name" value="CHU_C"/>
    <property type="match status" value="1"/>
</dbReference>
<dbReference type="CDD" id="cd00146">
    <property type="entry name" value="PKD"/>
    <property type="match status" value="1"/>
</dbReference>
<evidence type="ECO:0000313" key="4">
    <source>
        <dbReference type="Proteomes" id="UP000192276"/>
    </source>
</evidence>
<dbReference type="Proteomes" id="UP000192276">
    <property type="component" value="Unassembled WGS sequence"/>
</dbReference>
<dbReference type="NCBIfam" id="TIGR04131">
    <property type="entry name" value="Bac_Flav_CTERM"/>
    <property type="match status" value="1"/>
</dbReference>
<dbReference type="SMART" id="SM00089">
    <property type="entry name" value="PKD"/>
    <property type="match status" value="2"/>
</dbReference>
<dbReference type="Gene3D" id="2.60.40.10">
    <property type="entry name" value="Immunoglobulins"/>
    <property type="match status" value="2"/>
</dbReference>
<protein>
    <submittedName>
        <fullName evidence="3">PKD domain-containing protein</fullName>
    </submittedName>
</protein>
<dbReference type="EMBL" id="LWBP01000067">
    <property type="protein sequence ID" value="OQP65681.1"/>
    <property type="molecule type" value="Genomic_DNA"/>
</dbReference>
<keyword evidence="4" id="KW-1185">Reference proteome</keyword>
<dbReference type="PROSITE" id="PS50093">
    <property type="entry name" value="PKD"/>
    <property type="match status" value="1"/>
</dbReference>
<dbReference type="SUPFAM" id="SSF49299">
    <property type="entry name" value="PKD domain"/>
    <property type="match status" value="2"/>
</dbReference>
<accession>A0A1V9G4W8</accession>
<reference evidence="4" key="1">
    <citation type="submission" date="2016-04" db="EMBL/GenBank/DDBJ databases">
        <authorList>
            <person name="Chen L."/>
            <person name="Zhuang W."/>
            <person name="Wang G."/>
        </authorList>
    </citation>
    <scope>NUCLEOTIDE SEQUENCE [LARGE SCALE GENOMIC DNA]</scope>
    <source>
        <strain evidence="4">208</strain>
    </source>
</reference>
<feature type="domain" description="PKD" evidence="2">
    <location>
        <begin position="512"/>
        <end position="579"/>
    </location>
</feature>
<feature type="chain" id="PRO_5013116819" evidence="1">
    <location>
        <begin position="21"/>
        <end position="674"/>
    </location>
</feature>
<gene>
    <name evidence="3" type="ORF">A4R26_14745</name>
</gene>
<dbReference type="AlphaFoldDB" id="A0A1V9G4W8"/>
<proteinExistence type="predicted"/>
<dbReference type="OrthoDB" id="610082at2"/>
<comment type="caution">
    <text evidence="3">The sequence shown here is derived from an EMBL/GenBank/DDBJ whole genome shotgun (WGS) entry which is preliminary data.</text>
</comment>
<keyword evidence="1" id="KW-0732">Signal</keyword>
<dbReference type="InterPro" id="IPR035986">
    <property type="entry name" value="PKD_dom_sf"/>
</dbReference>
<dbReference type="InterPro" id="IPR026341">
    <property type="entry name" value="T9SS_type_B"/>
</dbReference>
<dbReference type="STRING" id="550983.A4R26_14745"/>